<evidence type="ECO:0000256" key="9">
    <source>
        <dbReference type="SAM" id="MobiDB-lite"/>
    </source>
</evidence>
<dbReference type="InterPro" id="IPR021109">
    <property type="entry name" value="Peptidase_aspartic_dom_sf"/>
</dbReference>
<dbReference type="InterPro" id="IPR050951">
    <property type="entry name" value="Retrovirus_Pol_polyprotein"/>
</dbReference>
<proteinExistence type="predicted"/>
<dbReference type="SUPFAM" id="SSF57756">
    <property type="entry name" value="Retrovirus zinc finger-like domains"/>
    <property type="match status" value="1"/>
</dbReference>
<evidence type="ECO:0000256" key="1">
    <source>
        <dbReference type="ARBA" id="ARBA00022679"/>
    </source>
</evidence>
<dbReference type="GO" id="GO:0008270">
    <property type="term" value="F:zinc ion binding"/>
    <property type="evidence" value="ECO:0007669"/>
    <property type="project" value="UniProtKB-KW"/>
</dbReference>
<keyword evidence="1" id="KW-0808">Transferase</keyword>
<dbReference type="PROSITE" id="PS00141">
    <property type="entry name" value="ASP_PROTEASE"/>
    <property type="match status" value="1"/>
</dbReference>
<feature type="region of interest" description="Disordered" evidence="9">
    <location>
        <begin position="697"/>
        <end position="721"/>
    </location>
</feature>
<dbReference type="EMBL" id="JAOPHQ010002854">
    <property type="protein sequence ID" value="KAK0145464.1"/>
    <property type="molecule type" value="Genomic_DNA"/>
</dbReference>
<dbReference type="InterPro" id="IPR036397">
    <property type="entry name" value="RNaseH_sf"/>
</dbReference>
<dbReference type="FunFam" id="1.10.340.70:FF:000003">
    <property type="entry name" value="Protein CBG25708"/>
    <property type="match status" value="1"/>
</dbReference>
<keyword evidence="13" id="KW-1185">Reference proteome</keyword>
<dbReference type="AlphaFoldDB" id="A0AA47MST0"/>
<keyword evidence="8" id="KW-0862">Zinc</keyword>
<keyword evidence="8" id="KW-0863">Zinc-finger</keyword>
<evidence type="ECO:0000256" key="5">
    <source>
        <dbReference type="ARBA" id="ARBA00022801"/>
    </source>
</evidence>
<evidence type="ECO:0000313" key="12">
    <source>
        <dbReference type="EMBL" id="KAK0145464.1"/>
    </source>
</evidence>
<sequence length="820" mass="90807">MALIGISQPPALLDTPGEPTMLYTTWIQMFENYLLALTANDMPDKRKRALLLHCLGTEGQRIFLSLPDVGTSYKSACDALKAFFVPRVNVVAERNKFRRRAQRQGESIVQYIAALRDLLVNCDFGLLADDMIRDQLIEKTSSSRIRERLLLEADLTLQKAITLASHIETAVADAKAIASVSEASVQLVQPRGGGAYQRQNEVNSHATRPQTISDPQRTSQQKACYRCGSTSHLANNQKCAAKNSKCNQCGKIGHFAKVCRSTVPTQTVQEVAVPDLTVLHITPTSAVSQIHRLTCTVSLHDNEGQSLTTDLLVDTGSAVSILPESVYLQTFMHVPLTKPTVRLVTYMKKPIPVLGCLHLSVTYCNQSTQTHFYVVRDGSLLGMDLFTALRLHIQDGQITTPSSTTGWPRSAKGLDPLILPYFRVQNELAVQDSFIIRGTHRVVVPQDLQSKIIQLAHATHPGIVRTKQRLRDLYWWPGVDSHVESAIKSCATCLQHDKTATTRAAPLQPVPTPTTAWEKVAIDIVGPMHAAPLDCRFAITLIDYYSRWPEIAFCSGVTSGSVINFLATVFSREGNPLELVTDNGPQFVSAEFESFLADRNIKHCRSSVYYPQANGEIERFNRVFKDCLQTANIEGKPLKAFVTEFLHTYRATPHAVTSVSPAELLHGRPLHTKLHIRGLHSTLPCTEQTNLQEHIRKKQEKTKQYTDQRRSARPPNFQIGSSVRIRKPGITAKGQSKFTQPLQVVAQKGPATYLLSDGKVWNAIHLAPSSSTSSTAPASQSDACLLPSTPEPPETVHSPPPSPRVPRARHTPVWFEDYVT</sequence>
<gene>
    <name evidence="12" type="ORF">N1851_015630</name>
</gene>
<dbReference type="Gene3D" id="1.10.340.70">
    <property type="match status" value="1"/>
</dbReference>
<organism evidence="12 13">
    <name type="scientific">Merluccius polli</name>
    <name type="common">Benguela hake</name>
    <name type="synonym">Merluccius cadenati</name>
    <dbReference type="NCBI Taxonomy" id="89951"/>
    <lineage>
        <taxon>Eukaryota</taxon>
        <taxon>Metazoa</taxon>
        <taxon>Chordata</taxon>
        <taxon>Craniata</taxon>
        <taxon>Vertebrata</taxon>
        <taxon>Euteleostomi</taxon>
        <taxon>Actinopterygii</taxon>
        <taxon>Neopterygii</taxon>
        <taxon>Teleostei</taxon>
        <taxon>Neoteleostei</taxon>
        <taxon>Acanthomorphata</taxon>
        <taxon>Zeiogadaria</taxon>
        <taxon>Gadariae</taxon>
        <taxon>Gadiformes</taxon>
        <taxon>Gadoidei</taxon>
        <taxon>Merlucciidae</taxon>
        <taxon>Merluccius</taxon>
    </lineage>
</organism>
<dbReference type="GO" id="GO:0004190">
    <property type="term" value="F:aspartic-type endopeptidase activity"/>
    <property type="evidence" value="ECO:0007669"/>
    <property type="project" value="InterPro"/>
</dbReference>
<dbReference type="InterPro" id="IPR012337">
    <property type="entry name" value="RNaseH-like_sf"/>
</dbReference>
<evidence type="ECO:0000256" key="2">
    <source>
        <dbReference type="ARBA" id="ARBA00022695"/>
    </source>
</evidence>
<evidence type="ECO:0000256" key="6">
    <source>
        <dbReference type="ARBA" id="ARBA00022918"/>
    </source>
</evidence>
<feature type="domain" description="CCHC-type" evidence="10">
    <location>
        <begin position="245"/>
        <end position="261"/>
    </location>
</feature>
<keyword evidence="3" id="KW-0540">Nuclease</keyword>
<dbReference type="SUPFAM" id="SSF53098">
    <property type="entry name" value="Ribonuclease H-like"/>
    <property type="match status" value="1"/>
</dbReference>
<dbReference type="InterPro" id="IPR036875">
    <property type="entry name" value="Znf_CCHC_sf"/>
</dbReference>
<dbReference type="PROSITE" id="PS50158">
    <property type="entry name" value="ZF_CCHC"/>
    <property type="match status" value="1"/>
</dbReference>
<dbReference type="SUPFAM" id="SSF50630">
    <property type="entry name" value="Acid proteases"/>
    <property type="match status" value="1"/>
</dbReference>
<dbReference type="Gene3D" id="4.10.60.10">
    <property type="entry name" value="Zinc finger, CCHC-type"/>
    <property type="match status" value="1"/>
</dbReference>
<evidence type="ECO:0000259" key="10">
    <source>
        <dbReference type="PROSITE" id="PS50158"/>
    </source>
</evidence>
<dbReference type="InterPro" id="IPR001878">
    <property type="entry name" value="Znf_CCHC"/>
</dbReference>
<dbReference type="Gene3D" id="2.40.70.10">
    <property type="entry name" value="Acid Proteases"/>
    <property type="match status" value="1"/>
</dbReference>
<dbReference type="GO" id="GO:0003964">
    <property type="term" value="F:RNA-directed DNA polymerase activity"/>
    <property type="evidence" value="ECO:0007669"/>
    <property type="project" value="UniProtKB-KW"/>
</dbReference>
<dbReference type="GO" id="GO:0015074">
    <property type="term" value="P:DNA integration"/>
    <property type="evidence" value="ECO:0007669"/>
    <property type="project" value="InterPro"/>
</dbReference>
<dbReference type="GO" id="GO:0003676">
    <property type="term" value="F:nucleic acid binding"/>
    <property type="evidence" value="ECO:0007669"/>
    <property type="project" value="InterPro"/>
</dbReference>
<dbReference type="InterPro" id="IPR001584">
    <property type="entry name" value="Integrase_cat-core"/>
</dbReference>
<dbReference type="Proteomes" id="UP001174136">
    <property type="component" value="Unassembled WGS sequence"/>
</dbReference>
<keyword evidence="5" id="KW-0378">Hydrolase</keyword>
<evidence type="ECO:0000256" key="7">
    <source>
        <dbReference type="ARBA" id="ARBA00039658"/>
    </source>
</evidence>
<dbReference type="FunFam" id="3.30.420.10:FF:000063">
    <property type="entry name" value="Retrovirus-related Pol polyprotein from transposon 297-like Protein"/>
    <property type="match status" value="1"/>
</dbReference>
<name>A0AA47MST0_MERPO</name>
<dbReference type="PROSITE" id="PS50994">
    <property type="entry name" value="INTEGRASE"/>
    <property type="match status" value="1"/>
</dbReference>
<keyword evidence="4" id="KW-0255">Endonuclease</keyword>
<dbReference type="InterPro" id="IPR001969">
    <property type="entry name" value="Aspartic_peptidase_AS"/>
</dbReference>
<evidence type="ECO:0000256" key="3">
    <source>
        <dbReference type="ARBA" id="ARBA00022722"/>
    </source>
</evidence>
<comment type="caution">
    <text evidence="12">The sequence shown here is derived from an EMBL/GenBank/DDBJ whole genome shotgun (WGS) entry which is preliminary data.</text>
</comment>
<feature type="compositionally biased region" description="Basic and acidic residues" evidence="9">
    <location>
        <begin position="701"/>
        <end position="710"/>
    </location>
</feature>
<dbReference type="SMART" id="SM00343">
    <property type="entry name" value="ZnF_C2HC"/>
    <property type="match status" value="2"/>
</dbReference>
<dbReference type="GO" id="GO:0004519">
    <property type="term" value="F:endonuclease activity"/>
    <property type="evidence" value="ECO:0007669"/>
    <property type="project" value="UniProtKB-KW"/>
</dbReference>
<dbReference type="InterPro" id="IPR041588">
    <property type="entry name" value="Integrase_H2C2"/>
</dbReference>
<feature type="compositionally biased region" description="Pro residues" evidence="9">
    <location>
        <begin position="789"/>
        <end position="804"/>
    </location>
</feature>
<evidence type="ECO:0000259" key="11">
    <source>
        <dbReference type="PROSITE" id="PS50994"/>
    </source>
</evidence>
<dbReference type="GO" id="GO:0006508">
    <property type="term" value="P:proteolysis"/>
    <property type="evidence" value="ECO:0007669"/>
    <property type="project" value="InterPro"/>
</dbReference>
<dbReference type="PANTHER" id="PTHR37984:SF15">
    <property type="entry name" value="INTEGRASE CATALYTIC DOMAIN-CONTAINING PROTEIN"/>
    <property type="match status" value="1"/>
</dbReference>
<reference evidence="12" key="1">
    <citation type="journal article" date="2023" name="Front. Mar. Sci.">
        <title>A new Merluccius polli reference genome to investigate the effects of global change in West African waters.</title>
        <authorList>
            <person name="Mateo J.L."/>
            <person name="Blanco-Fernandez C."/>
            <person name="Garcia-Vazquez E."/>
            <person name="Machado-Schiaffino G."/>
        </authorList>
    </citation>
    <scope>NUCLEOTIDE SEQUENCE</scope>
    <source>
        <strain evidence="12">C29</strain>
        <tissue evidence="12">Fin</tissue>
    </source>
</reference>
<evidence type="ECO:0000256" key="4">
    <source>
        <dbReference type="ARBA" id="ARBA00022759"/>
    </source>
</evidence>
<protein>
    <recommendedName>
        <fullName evidence="7">Gypsy retrotransposon integrase-like protein 1</fullName>
    </recommendedName>
</protein>
<accession>A0AA47MST0</accession>
<keyword evidence="6" id="KW-0695">RNA-directed DNA polymerase</keyword>
<dbReference type="Pfam" id="PF00665">
    <property type="entry name" value="rve"/>
    <property type="match status" value="1"/>
</dbReference>
<feature type="compositionally biased region" description="Low complexity" evidence="9">
    <location>
        <begin position="769"/>
        <end position="779"/>
    </location>
</feature>
<keyword evidence="2" id="KW-0548">Nucleotidyltransferase</keyword>
<feature type="domain" description="Integrase catalytic" evidence="11">
    <location>
        <begin position="505"/>
        <end position="669"/>
    </location>
</feature>
<dbReference type="Pfam" id="PF17921">
    <property type="entry name" value="Integrase_H2C2"/>
    <property type="match status" value="1"/>
</dbReference>
<dbReference type="PANTHER" id="PTHR37984">
    <property type="entry name" value="PROTEIN CBG26694"/>
    <property type="match status" value="1"/>
</dbReference>
<keyword evidence="8" id="KW-0479">Metal-binding</keyword>
<evidence type="ECO:0000256" key="8">
    <source>
        <dbReference type="PROSITE-ProRule" id="PRU00047"/>
    </source>
</evidence>
<evidence type="ECO:0000313" key="13">
    <source>
        <dbReference type="Proteomes" id="UP001174136"/>
    </source>
</evidence>
<feature type="region of interest" description="Disordered" evidence="9">
    <location>
        <begin position="769"/>
        <end position="820"/>
    </location>
</feature>
<dbReference type="Gene3D" id="3.30.420.10">
    <property type="entry name" value="Ribonuclease H-like superfamily/Ribonuclease H"/>
    <property type="match status" value="1"/>
</dbReference>